<protein>
    <submittedName>
        <fullName evidence="1">Uncharacterized protein</fullName>
    </submittedName>
</protein>
<reference evidence="2" key="1">
    <citation type="journal article" date="2017" name="Nat. Ecol. Evol.">
        <title>Genome expansion and lineage-specific genetic innovations in the forest pathogenic fungi Armillaria.</title>
        <authorList>
            <person name="Sipos G."/>
            <person name="Prasanna A.N."/>
            <person name="Walter M.C."/>
            <person name="O'Connor E."/>
            <person name="Balint B."/>
            <person name="Krizsan K."/>
            <person name="Kiss B."/>
            <person name="Hess J."/>
            <person name="Varga T."/>
            <person name="Slot J."/>
            <person name="Riley R."/>
            <person name="Boka B."/>
            <person name="Rigling D."/>
            <person name="Barry K."/>
            <person name="Lee J."/>
            <person name="Mihaltcheva S."/>
            <person name="LaButti K."/>
            <person name="Lipzen A."/>
            <person name="Waldron R."/>
            <person name="Moloney N.M."/>
            <person name="Sperisen C."/>
            <person name="Kredics L."/>
            <person name="Vagvoelgyi C."/>
            <person name="Patrignani A."/>
            <person name="Fitzpatrick D."/>
            <person name="Nagy I."/>
            <person name="Doyle S."/>
            <person name="Anderson J.B."/>
            <person name="Grigoriev I.V."/>
            <person name="Gueldener U."/>
            <person name="Muensterkoetter M."/>
            <person name="Nagy L.G."/>
        </authorList>
    </citation>
    <scope>NUCLEOTIDE SEQUENCE [LARGE SCALE GENOMIC DNA]</scope>
    <source>
        <strain evidence="2">28-4</strain>
    </source>
</reference>
<proteinExistence type="predicted"/>
<organism evidence="1 2">
    <name type="scientific">Armillaria solidipes</name>
    <dbReference type="NCBI Taxonomy" id="1076256"/>
    <lineage>
        <taxon>Eukaryota</taxon>
        <taxon>Fungi</taxon>
        <taxon>Dikarya</taxon>
        <taxon>Basidiomycota</taxon>
        <taxon>Agaricomycotina</taxon>
        <taxon>Agaricomycetes</taxon>
        <taxon>Agaricomycetidae</taxon>
        <taxon>Agaricales</taxon>
        <taxon>Marasmiineae</taxon>
        <taxon>Physalacriaceae</taxon>
        <taxon>Armillaria</taxon>
    </lineage>
</organism>
<evidence type="ECO:0000313" key="2">
    <source>
        <dbReference type="Proteomes" id="UP000218334"/>
    </source>
</evidence>
<dbReference type="EMBL" id="KZ293457">
    <property type="protein sequence ID" value="PBK63664.1"/>
    <property type="molecule type" value="Genomic_DNA"/>
</dbReference>
<evidence type="ECO:0000313" key="1">
    <source>
        <dbReference type="EMBL" id="PBK63664.1"/>
    </source>
</evidence>
<sequence>MGHLSPGRDSDAQMPCSSFIVNQFVSGPTHTYLNDENRSVLSTIKYFALLETQRCRLLRLNSMVRDTEKRTVKFISTVKCFHY</sequence>
<gene>
    <name evidence="1" type="ORF">ARMSODRAFT_531793</name>
</gene>
<dbReference type="AlphaFoldDB" id="A0A2H3B465"/>
<keyword evidence="2" id="KW-1185">Reference proteome</keyword>
<dbReference type="Proteomes" id="UP000218334">
    <property type="component" value="Unassembled WGS sequence"/>
</dbReference>
<name>A0A2H3B465_9AGAR</name>
<accession>A0A2H3B465</accession>